<keyword evidence="5 6" id="KW-0472">Membrane</keyword>
<dbReference type="Gene3D" id="3.30.70.100">
    <property type="match status" value="1"/>
</dbReference>
<comment type="subcellular location">
    <subcellularLocation>
        <location evidence="6">Cell inner membrane</location>
        <topology evidence="6">Multi-pass membrane protein</topology>
    </subcellularLocation>
    <subcellularLocation>
        <location evidence="1">Cell membrane</location>
        <topology evidence="1">Multi-pass membrane protein</topology>
    </subcellularLocation>
</comment>
<feature type="domain" description="BON" evidence="9">
    <location>
        <begin position="32"/>
        <end position="98"/>
    </location>
</feature>
<proteinExistence type="inferred from homology"/>
<dbReference type="Proteomes" id="UP000709466">
    <property type="component" value="Unassembled WGS sequence"/>
</dbReference>
<sequence length="424" mass="46256">MRVVLLVLSLLLAPVIATAQETTIETTATASDDAAIANRIRDIIAELGGYEDVTVQVADGIVTLRGETTSSTQIADLSSLSNRVQGVVAVKNEVLETTDLSRRINPAYERLKTRLTQIIAILPLALIALVLFGVIALIGYVVAYRTRIFDRLAPNLFIADLYRQVVFLLFLLGAMVISLDLMNATALLSTILGAAGIIGLALGFAVKDTVENYIASVLLSIRQPFRPNDTVEINGDEGKVIRLTSRATILLSYDGNHIRIPNATVFKSRIVNYSDNPARRFMFCLPVDLSANLTIAQQVATDVLEGLAFTLKDPAVQVWIDKTTPTSVELVCTGWIDQTITSLPLARSEALRLVKKAFEERELDRQPIVQRVLIEDGDAPDLVENTTEDLPVDTSSENSLDRIVEADRTENASADLLSSKAPKE</sequence>
<feature type="transmembrane region" description="Helical" evidence="6">
    <location>
        <begin position="156"/>
        <end position="179"/>
    </location>
</feature>
<dbReference type="InterPro" id="IPR045275">
    <property type="entry name" value="MscS_archaea/bacteria_type"/>
</dbReference>
<dbReference type="Gene3D" id="1.10.287.1260">
    <property type="match status" value="1"/>
</dbReference>
<feature type="transmembrane region" description="Helical" evidence="6">
    <location>
        <begin position="118"/>
        <end position="144"/>
    </location>
</feature>
<dbReference type="InterPro" id="IPR006685">
    <property type="entry name" value="MscS_channel_2nd"/>
</dbReference>
<comment type="caution">
    <text evidence="6">Lacks conserved residue(s) required for the propagation of feature annotation.</text>
</comment>
<keyword evidence="6" id="KW-0406">Ion transport</keyword>
<dbReference type="SUPFAM" id="SSF50182">
    <property type="entry name" value="Sm-like ribonucleoproteins"/>
    <property type="match status" value="1"/>
</dbReference>
<dbReference type="Gene3D" id="2.30.30.60">
    <property type="match status" value="1"/>
</dbReference>
<evidence type="ECO:0000256" key="6">
    <source>
        <dbReference type="RuleBase" id="RU369025"/>
    </source>
</evidence>
<keyword evidence="8" id="KW-0732">Signal</keyword>
<keyword evidence="11" id="KW-1185">Reference proteome</keyword>
<keyword evidence="6" id="KW-0407">Ion channel</keyword>
<dbReference type="InterPro" id="IPR023408">
    <property type="entry name" value="MscS_beta-dom_sf"/>
</dbReference>
<comment type="similarity">
    <text evidence="6">Belongs to the MscS (TC 1.A.23) family.</text>
</comment>
<evidence type="ECO:0000256" key="5">
    <source>
        <dbReference type="ARBA" id="ARBA00023136"/>
    </source>
</evidence>
<evidence type="ECO:0000256" key="2">
    <source>
        <dbReference type="ARBA" id="ARBA00022475"/>
    </source>
</evidence>
<evidence type="ECO:0000256" key="1">
    <source>
        <dbReference type="ARBA" id="ARBA00004651"/>
    </source>
</evidence>
<evidence type="ECO:0000256" key="8">
    <source>
        <dbReference type="SAM" id="SignalP"/>
    </source>
</evidence>
<evidence type="ECO:0000313" key="11">
    <source>
        <dbReference type="Proteomes" id="UP000709466"/>
    </source>
</evidence>
<feature type="region of interest" description="Disordered" evidence="7">
    <location>
        <begin position="380"/>
        <end position="424"/>
    </location>
</feature>
<evidence type="ECO:0000256" key="3">
    <source>
        <dbReference type="ARBA" id="ARBA00022692"/>
    </source>
</evidence>
<keyword evidence="6" id="KW-0997">Cell inner membrane</keyword>
<dbReference type="Gene3D" id="3.30.1340.30">
    <property type="match status" value="1"/>
</dbReference>
<dbReference type="PROSITE" id="PS50914">
    <property type="entry name" value="BON"/>
    <property type="match status" value="1"/>
</dbReference>
<feature type="signal peptide" evidence="8">
    <location>
        <begin position="1"/>
        <end position="19"/>
    </location>
</feature>
<comment type="function">
    <text evidence="6">Mechanosensitive channel that participates in the regulation of osmotic pressure changes within the cell, opening in response to stretch forces in the membrane lipid bilayer, without the need for other proteins. Contributes to normal resistance to hypoosmotic shock. Forms an ion channel of 1.0 nanosiemens conductance with a slight preference for anions.</text>
</comment>
<dbReference type="SUPFAM" id="SSF82689">
    <property type="entry name" value="Mechanosensitive channel protein MscS (YggB), C-terminal domain"/>
    <property type="match status" value="1"/>
</dbReference>
<evidence type="ECO:0000256" key="7">
    <source>
        <dbReference type="SAM" id="MobiDB-lite"/>
    </source>
</evidence>
<dbReference type="RefSeq" id="WP_167639127.1">
    <property type="nucleotide sequence ID" value="NZ_JAATOP010000013.1"/>
</dbReference>
<keyword evidence="2" id="KW-1003">Cell membrane</keyword>
<dbReference type="InterPro" id="IPR011066">
    <property type="entry name" value="MscS_channel_C_sf"/>
</dbReference>
<keyword evidence="6" id="KW-0813">Transport</keyword>
<evidence type="ECO:0000256" key="4">
    <source>
        <dbReference type="ARBA" id="ARBA00022989"/>
    </source>
</evidence>
<dbReference type="InterPro" id="IPR010920">
    <property type="entry name" value="LSM_dom_sf"/>
</dbReference>
<organism evidence="10 11">
    <name type="scientific">Marivivens donghaensis</name>
    <dbReference type="NCBI Taxonomy" id="1699413"/>
    <lineage>
        <taxon>Bacteria</taxon>
        <taxon>Pseudomonadati</taxon>
        <taxon>Pseudomonadota</taxon>
        <taxon>Alphaproteobacteria</taxon>
        <taxon>Rhodobacterales</taxon>
        <taxon>Paracoccaceae</taxon>
        <taxon>Marivivens group</taxon>
        <taxon>Marivivens</taxon>
    </lineage>
</organism>
<keyword evidence="3 6" id="KW-0812">Transmembrane</keyword>
<comment type="subunit">
    <text evidence="6">Homoheptamer.</text>
</comment>
<reference evidence="10 11" key="1">
    <citation type="submission" date="2020-03" db="EMBL/GenBank/DDBJ databases">
        <title>Bacterial isolates of synthetic phycosphere.</title>
        <authorList>
            <person name="Fu H."/>
            <person name="Moran M.A."/>
        </authorList>
    </citation>
    <scope>NUCLEOTIDE SEQUENCE [LARGE SCALE GENOMIC DNA]</scope>
    <source>
        <strain evidence="10 11">HF1</strain>
    </source>
</reference>
<dbReference type="Pfam" id="PF00924">
    <property type="entry name" value="MS_channel_2nd"/>
    <property type="match status" value="1"/>
</dbReference>
<dbReference type="InterPro" id="IPR007055">
    <property type="entry name" value="BON_dom"/>
</dbReference>
<evidence type="ECO:0000313" key="10">
    <source>
        <dbReference type="EMBL" id="NIY73740.1"/>
    </source>
</evidence>
<accession>A0ABX0W154</accession>
<evidence type="ECO:0000259" key="9">
    <source>
        <dbReference type="PROSITE" id="PS50914"/>
    </source>
</evidence>
<name>A0ABX0W154_9RHOB</name>
<dbReference type="EMBL" id="JAATOP010000013">
    <property type="protein sequence ID" value="NIY73740.1"/>
    <property type="molecule type" value="Genomic_DNA"/>
</dbReference>
<dbReference type="PANTHER" id="PTHR30221:SF1">
    <property type="entry name" value="SMALL-CONDUCTANCE MECHANOSENSITIVE CHANNEL"/>
    <property type="match status" value="1"/>
</dbReference>
<feature type="compositionally biased region" description="Acidic residues" evidence="7">
    <location>
        <begin position="380"/>
        <end position="391"/>
    </location>
</feature>
<feature type="compositionally biased region" description="Basic and acidic residues" evidence="7">
    <location>
        <begin position="399"/>
        <end position="410"/>
    </location>
</feature>
<comment type="caution">
    <text evidence="10">The sequence shown here is derived from an EMBL/GenBank/DDBJ whole genome shotgun (WGS) entry which is preliminary data.</text>
</comment>
<dbReference type="PANTHER" id="PTHR30221">
    <property type="entry name" value="SMALL-CONDUCTANCE MECHANOSENSITIVE CHANNEL"/>
    <property type="match status" value="1"/>
</dbReference>
<feature type="transmembrane region" description="Helical" evidence="6">
    <location>
        <begin position="185"/>
        <end position="206"/>
    </location>
</feature>
<feature type="chain" id="PRO_5045146046" description="Small-conductance mechanosensitive channel" evidence="8">
    <location>
        <begin position="20"/>
        <end position="424"/>
    </location>
</feature>
<dbReference type="Pfam" id="PF04972">
    <property type="entry name" value="BON"/>
    <property type="match status" value="1"/>
</dbReference>
<protein>
    <recommendedName>
        <fullName evidence="6">Small-conductance mechanosensitive channel</fullName>
    </recommendedName>
</protein>
<keyword evidence="4 6" id="KW-1133">Transmembrane helix</keyword>
<gene>
    <name evidence="10" type="ORF">HCZ30_15005</name>
</gene>